<protein>
    <submittedName>
        <fullName evidence="2">Uncharacterized protein</fullName>
    </submittedName>
</protein>
<organism evidence="2 3">
    <name type="scientific">Bacillus seohaeanensis</name>
    <dbReference type="NCBI Taxonomy" id="284580"/>
    <lineage>
        <taxon>Bacteria</taxon>
        <taxon>Bacillati</taxon>
        <taxon>Bacillota</taxon>
        <taxon>Bacilli</taxon>
        <taxon>Bacillales</taxon>
        <taxon>Bacillaceae</taxon>
        <taxon>Bacillus</taxon>
    </lineage>
</organism>
<proteinExistence type="predicted"/>
<name>A0ABW5RWI1_9BACI</name>
<accession>A0ABW5RWI1</accession>
<comment type="caution">
    <text evidence="2">The sequence shown here is derived from an EMBL/GenBank/DDBJ whole genome shotgun (WGS) entry which is preliminary data.</text>
</comment>
<sequence length="284" mass="32308">MHKAKLIVTVFVIFLVLISPAEITNASDLADTDNPTSFSGEILPWSKADKLIPKGSKFTVIDVTTGHQFKVQRRAGNKHADVQPLTEKDTKMMKKIYRGSWSWKRRSILVLVDDQLLAASMHGMPHGAGALQNGFPGHFCIHFWGSTTHKTKHADLAHKLMILKAGGRLESYLRALEPEEVIYVFETAINNRDKDILDLTVTEMKNNHRFNKVLKEISIMKILDVRTSKNDNNEYMITEIPVRAKLYYKDNSKETKQLLFVLEREGSALRWGIDSDYLLSQLDA</sequence>
<evidence type="ECO:0000313" key="3">
    <source>
        <dbReference type="Proteomes" id="UP001597506"/>
    </source>
</evidence>
<feature type="chain" id="PRO_5047463190" evidence="1">
    <location>
        <begin position="22"/>
        <end position="284"/>
    </location>
</feature>
<evidence type="ECO:0000313" key="2">
    <source>
        <dbReference type="EMBL" id="MFD2683063.1"/>
    </source>
</evidence>
<feature type="signal peptide" evidence="1">
    <location>
        <begin position="1"/>
        <end position="21"/>
    </location>
</feature>
<keyword evidence="1" id="KW-0732">Signal</keyword>
<gene>
    <name evidence="2" type="ORF">ACFSUL_20230</name>
</gene>
<dbReference type="EMBL" id="JBHUMF010000034">
    <property type="protein sequence ID" value="MFD2683063.1"/>
    <property type="molecule type" value="Genomic_DNA"/>
</dbReference>
<reference evidence="3" key="1">
    <citation type="journal article" date="2019" name="Int. J. Syst. Evol. Microbiol.">
        <title>The Global Catalogue of Microorganisms (GCM) 10K type strain sequencing project: providing services to taxonomists for standard genome sequencing and annotation.</title>
        <authorList>
            <consortium name="The Broad Institute Genomics Platform"/>
            <consortium name="The Broad Institute Genome Sequencing Center for Infectious Disease"/>
            <person name="Wu L."/>
            <person name="Ma J."/>
        </authorList>
    </citation>
    <scope>NUCLEOTIDE SEQUENCE [LARGE SCALE GENOMIC DNA]</scope>
    <source>
        <strain evidence="3">KCTC 3913</strain>
    </source>
</reference>
<evidence type="ECO:0000256" key="1">
    <source>
        <dbReference type="SAM" id="SignalP"/>
    </source>
</evidence>
<dbReference type="RefSeq" id="WP_377938012.1">
    <property type="nucleotide sequence ID" value="NZ_JBHUMF010000034.1"/>
</dbReference>
<dbReference type="Proteomes" id="UP001597506">
    <property type="component" value="Unassembled WGS sequence"/>
</dbReference>
<keyword evidence="3" id="KW-1185">Reference proteome</keyword>